<protein>
    <submittedName>
        <fullName evidence="9">Biopolymer transport protein ExbD</fullName>
    </submittedName>
</protein>
<evidence type="ECO:0000256" key="4">
    <source>
        <dbReference type="ARBA" id="ARBA00022692"/>
    </source>
</evidence>
<keyword evidence="10" id="KW-1185">Reference proteome</keyword>
<dbReference type="RefSeq" id="WP_172193093.1">
    <property type="nucleotide sequence ID" value="NZ_CAWPPK010000134.1"/>
</dbReference>
<name>A0ABX2D6X4_9CYAN</name>
<organism evidence="9 10">
    <name type="scientific">Microcoleus asticus IPMA8</name>
    <dbReference type="NCBI Taxonomy" id="2563858"/>
    <lineage>
        <taxon>Bacteria</taxon>
        <taxon>Bacillati</taxon>
        <taxon>Cyanobacteriota</taxon>
        <taxon>Cyanophyceae</taxon>
        <taxon>Oscillatoriophycideae</taxon>
        <taxon>Oscillatoriales</taxon>
        <taxon>Microcoleaceae</taxon>
        <taxon>Microcoleus</taxon>
        <taxon>Microcoleus asticus</taxon>
    </lineage>
</organism>
<comment type="caution">
    <text evidence="9">The sequence shown here is derived from an EMBL/GenBank/DDBJ whole genome shotgun (WGS) entry which is preliminary data.</text>
</comment>
<keyword evidence="7" id="KW-0813">Transport</keyword>
<keyword evidence="7" id="KW-0653">Protein transport</keyword>
<evidence type="ECO:0000256" key="7">
    <source>
        <dbReference type="RuleBase" id="RU003879"/>
    </source>
</evidence>
<evidence type="ECO:0000256" key="5">
    <source>
        <dbReference type="ARBA" id="ARBA00022989"/>
    </source>
</evidence>
<evidence type="ECO:0000256" key="3">
    <source>
        <dbReference type="ARBA" id="ARBA00022475"/>
    </source>
</evidence>
<evidence type="ECO:0000256" key="6">
    <source>
        <dbReference type="ARBA" id="ARBA00023136"/>
    </source>
</evidence>
<evidence type="ECO:0000256" key="8">
    <source>
        <dbReference type="SAM" id="Phobius"/>
    </source>
</evidence>
<evidence type="ECO:0000256" key="2">
    <source>
        <dbReference type="ARBA" id="ARBA00005811"/>
    </source>
</evidence>
<comment type="similarity">
    <text evidence="2 7">Belongs to the ExbD/TolR family.</text>
</comment>
<keyword evidence="6 8" id="KW-0472">Membrane</keyword>
<dbReference type="Gene3D" id="3.30.420.270">
    <property type="match status" value="1"/>
</dbReference>
<dbReference type="Pfam" id="PF02472">
    <property type="entry name" value="ExbD"/>
    <property type="match status" value="1"/>
</dbReference>
<dbReference type="InterPro" id="IPR003400">
    <property type="entry name" value="ExbD"/>
</dbReference>
<proteinExistence type="inferred from homology"/>
<keyword evidence="4 7" id="KW-0812">Transmembrane</keyword>
<comment type="subcellular location">
    <subcellularLocation>
        <location evidence="1">Cell membrane</location>
        <topology evidence="1">Single-pass membrane protein</topology>
    </subcellularLocation>
    <subcellularLocation>
        <location evidence="7">Cell membrane</location>
        <topology evidence="7">Single-pass type II membrane protein</topology>
    </subcellularLocation>
</comment>
<keyword evidence="3" id="KW-1003">Cell membrane</keyword>
<evidence type="ECO:0000313" key="9">
    <source>
        <dbReference type="EMBL" id="NQE38411.1"/>
    </source>
</evidence>
<evidence type="ECO:0000256" key="1">
    <source>
        <dbReference type="ARBA" id="ARBA00004162"/>
    </source>
</evidence>
<dbReference type="PANTHER" id="PTHR30558:SF3">
    <property type="entry name" value="BIOPOLYMER TRANSPORT PROTEIN EXBD-RELATED"/>
    <property type="match status" value="1"/>
</dbReference>
<gene>
    <name evidence="9" type="primary">exbD</name>
    <name evidence="9" type="ORF">E5S67_06196</name>
</gene>
<dbReference type="Proteomes" id="UP000702425">
    <property type="component" value="Unassembled WGS sequence"/>
</dbReference>
<keyword evidence="5 8" id="KW-1133">Transmembrane helix</keyword>
<feature type="transmembrane region" description="Helical" evidence="8">
    <location>
        <begin position="12"/>
        <end position="31"/>
    </location>
</feature>
<dbReference type="EMBL" id="SRRZ01000219">
    <property type="protein sequence ID" value="NQE38411.1"/>
    <property type="molecule type" value="Genomic_DNA"/>
</dbReference>
<dbReference type="PANTHER" id="PTHR30558">
    <property type="entry name" value="EXBD MEMBRANE COMPONENT OF PMF-DRIVEN MACROMOLECULE IMPORT SYSTEM"/>
    <property type="match status" value="1"/>
</dbReference>
<accession>A0ABX2D6X4</accession>
<reference evidence="9 10" key="1">
    <citation type="journal article" date="2020" name="Sci. Rep.">
        <title>A novel cyanobacterial geosmin producer, revising GeoA distribution and dispersion patterns in Bacteria.</title>
        <authorList>
            <person name="Churro C."/>
            <person name="Semedo-Aguiar A.P."/>
            <person name="Silva A.D."/>
            <person name="Pereira-Leal J.B."/>
            <person name="Leite R.B."/>
        </authorList>
    </citation>
    <scope>NUCLEOTIDE SEQUENCE [LARGE SCALE GENOMIC DNA]</scope>
    <source>
        <strain evidence="9 10">IPMA8</strain>
    </source>
</reference>
<evidence type="ECO:0000313" key="10">
    <source>
        <dbReference type="Proteomes" id="UP000702425"/>
    </source>
</evidence>
<sequence>MRLPDEPDNIPQINIVPMIDVVFAILTFLIVSSLSLSKSQGLPVNLPKASTSQVQDSPAKITVTLDAQGKFMVDKKLVNLDQIESTVRQVMGSNPSALIVLNADKSVNHGSVVEVMDRLRRIKGAKLGIATTK</sequence>